<proteinExistence type="predicted"/>
<reference evidence="1 2" key="1">
    <citation type="submission" date="2018-06" db="EMBL/GenBank/DDBJ databases">
        <authorList>
            <consortium name="Pathogen Informatics"/>
            <person name="Doyle S."/>
        </authorList>
    </citation>
    <scope>NUCLEOTIDE SEQUENCE [LARGE SCALE GENOMIC DNA]</scope>
    <source>
        <strain evidence="1 2">NCTC9128</strain>
    </source>
</reference>
<accession>A0A2X3EUG2</accession>
<name>A0A2X3EUG2_KLEPN</name>
<dbReference type="EMBL" id="UAWN01000013">
    <property type="protein sequence ID" value="SQC38567.1"/>
    <property type="molecule type" value="Genomic_DNA"/>
</dbReference>
<protein>
    <submittedName>
        <fullName evidence="1">Cobalt-zinc-cadmium resistance protein CzcA</fullName>
    </submittedName>
</protein>
<gene>
    <name evidence="1" type="ORF">NCTC9128_04706</name>
</gene>
<dbReference type="AlphaFoldDB" id="A0A2X3EUG2"/>
<evidence type="ECO:0000313" key="2">
    <source>
        <dbReference type="Proteomes" id="UP000251088"/>
    </source>
</evidence>
<sequence>MVRMDDQRGIAPVTRHVEDWIARNYPQVNASTKRIMFGPSGG</sequence>
<evidence type="ECO:0000313" key="1">
    <source>
        <dbReference type="EMBL" id="SQC38567.1"/>
    </source>
</evidence>
<dbReference type="Proteomes" id="UP000251088">
    <property type="component" value="Unassembled WGS sequence"/>
</dbReference>
<organism evidence="1 2">
    <name type="scientific">Klebsiella pneumoniae</name>
    <dbReference type="NCBI Taxonomy" id="573"/>
    <lineage>
        <taxon>Bacteria</taxon>
        <taxon>Pseudomonadati</taxon>
        <taxon>Pseudomonadota</taxon>
        <taxon>Gammaproteobacteria</taxon>
        <taxon>Enterobacterales</taxon>
        <taxon>Enterobacteriaceae</taxon>
        <taxon>Klebsiella/Raoultella group</taxon>
        <taxon>Klebsiella</taxon>
        <taxon>Klebsiella pneumoniae complex</taxon>
    </lineage>
</organism>